<dbReference type="InterPro" id="IPR052895">
    <property type="entry name" value="HetReg/Transcr_Mod"/>
</dbReference>
<keyword evidence="4" id="KW-1185">Reference proteome</keyword>
<comment type="caution">
    <text evidence="3">The sequence shown here is derived from an EMBL/GenBank/DDBJ whole genome shotgun (WGS) entry which is preliminary data.</text>
</comment>
<organism evidence="3 4">
    <name type="scientific">Dactylonectria estremocensis</name>
    <dbReference type="NCBI Taxonomy" id="1079267"/>
    <lineage>
        <taxon>Eukaryota</taxon>
        <taxon>Fungi</taxon>
        <taxon>Dikarya</taxon>
        <taxon>Ascomycota</taxon>
        <taxon>Pezizomycotina</taxon>
        <taxon>Sordariomycetes</taxon>
        <taxon>Hypocreomycetidae</taxon>
        <taxon>Hypocreales</taxon>
        <taxon>Nectriaceae</taxon>
        <taxon>Dactylonectria</taxon>
    </lineage>
</organism>
<proteinExistence type="predicted"/>
<dbReference type="AlphaFoldDB" id="A0A9P9ESJ7"/>
<sequence length="703" mass="79028">MSSTTRPEDVAMNLGLVEYESLDLEKGEIRLATLLPGSLHDPIRLSFRHAHLPIPEQDLISPTVDSESLESLRETLPRGWRAEYTLEGKLLFWKEDGSQSSWTHPDPTHPFEPARFSAQVPLDTSLPTYEALSYCWGERYPEETIFIESNTPPFTMPAQPNLVKALRHLRRAETPRTLWIDAVCINQYDKVERGRHVARMGSIYALAPRVVTWLGPATPTSDEALDELGNMGRQIEITASGSYRAPEADHPDWAQRYPCTPDKWNALSRLFWDHACISDGAILQCGSKTISWYLARRALRLLRETVLPDASMRKGLYPSPVMWLPHAFAGTSTRDWDSLSYLMRSTSQSGCTDPRDRVYALLGLVPKKLADKIVPDYDASAAQVFQNAFLAFLQVNSNLILLKFCDNKLRSETWDGPSWVPDWQVGVTVTPQQARAAGGTKAEARLVAPRVLGVVGVTAARDTSQLSTLEIWDIIKAWYTLWETSPRTSTGIEFFTALRYGWVWERRNIGVSAREYDQEYRSLVNRDTQVNDEDLVRGHLLQDMVRDEKNCTFFCNQDGMAGMGPVGMASGDIVAVLLGCPHPIILRAVTVTASDKSTDTAYQVIGHAYVNGLMESQAILGPLPSPWEIRVDHSTGKERWIWYNPETKELSPDFRYGDLPAGWTQAGDGTMKDEHGHVQTEDPRESIDALKARGVQLETFQLH</sequence>
<dbReference type="PROSITE" id="PS01159">
    <property type="entry name" value="WW_DOMAIN_1"/>
    <property type="match status" value="1"/>
</dbReference>
<dbReference type="PANTHER" id="PTHR24148:SF73">
    <property type="entry name" value="HET DOMAIN PROTEIN (AFU_ORTHOLOGUE AFUA_8G01020)"/>
    <property type="match status" value="1"/>
</dbReference>
<gene>
    <name evidence="3" type="ORF">B0J13DRAFT_636378</name>
</gene>
<feature type="region of interest" description="Disordered" evidence="1">
    <location>
        <begin position="665"/>
        <end position="684"/>
    </location>
</feature>
<dbReference type="Pfam" id="PF26639">
    <property type="entry name" value="Het-6_barrel"/>
    <property type="match status" value="1"/>
</dbReference>
<name>A0A9P9ESJ7_9HYPO</name>
<dbReference type="InterPro" id="IPR010730">
    <property type="entry name" value="HET"/>
</dbReference>
<dbReference type="OrthoDB" id="3553147at2759"/>
<evidence type="ECO:0000313" key="3">
    <source>
        <dbReference type="EMBL" id="KAH7142718.1"/>
    </source>
</evidence>
<dbReference type="PROSITE" id="PS50020">
    <property type="entry name" value="WW_DOMAIN_2"/>
    <property type="match status" value="1"/>
</dbReference>
<dbReference type="EMBL" id="JAGMUU010000011">
    <property type="protein sequence ID" value="KAH7142718.1"/>
    <property type="molecule type" value="Genomic_DNA"/>
</dbReference>
<protein>
    <submittedName>
        <fullName evidence="3">Heterokaryon incompatibility protein-domain-containing protein</fullName>
    </submittedName>
</protein>
<dbReference type="PANTHER" id="PTHR24148">
    <property type="entry name" value="ANKYRIN REPEAT DOMAIN-CONTAINING PROTEIN 39 HOMOLOG-RELATED"/>
    <property type="match status" value="1"/>
</dbReference>
<evidence type="ECO:0000256" key="1">
    <source>
        <dbReference type="SAM" id="MobiDB-lite"/>
    </source>
</evidence>
<accession>A0A9P9ESJ7</accession>
<dbReference type="InterPro" id="IPR001202">
    <property type="entry name" value="WW_dom"/>
</dbReference>
<dbReference type="Proteomes" id="UP000717696">
    <property type="component" value="Unassembled WGS sequence"/>
</dbReference>
<feature type="domain" description="WW" evidence="2">
    <location>
        <begin position="74"/>
        <end position="107"/>
    </location>
</feature>
<feature type="compositionally biased region" description="Basic and acidic residues" evidence="1">
    <location>
        <begin position="670"/>
        <end position="684"/>
    </location>
</feature>
<evidence type="ECO:0000313" key="4">
    <source>
        <dbReference type="Proteomes" id="UP000717696"/>
    </source>
</evidence>
<dbReference type="Pfam" id="PF06985">
    <property type="entry name" value="HET"/>
    <property type="match status" value="1"/>
</dbReference>
<evidence type="ECO:0000259" key="2">
    <source>
        <dbReference type="PROSITE" id="PS50020"/>
    </source>
</evidence>
<reference evidence="3" key="1">
    <citation type="journal article" date="2021" name="Nat. Commun.">
        <title>Genetic determinants of endophytism in the Arabidopsis root mycobiome.</title>
        <authorList>
            <person name="Mesny F."/>
            <person name="Miyauchi S."/>
            <person name="Thiergart T."/>
            <person name="Pickel B."/>
            <person name="Atanasova L."/>
            <person name="Karlsson M."/>
            <person name="Huettel B."/>
            <person name="Barry K.W."/>
            <person name="Haridas S."/>
            <person name="Chen C."/>
            <person name="Bauer D."/>
            <person name="Andreopoulos W."/>
            <person name="Pangilinan J."/>
            <person name="LaButti K."/>
            <person name="Riley R."/>
            <person name="Lipzen A."/>
            <person name="Clum A."/>
            <person name="Drula E."/>
            <person name="Henrissat B."/>
            <person name="Kohler A."/>
            <person name="Grigoriev I.V."/>
            <person name="Martin F.M."/>
            <person name="Hacquard S."/>
        </authorList>
    </citation>
    <scope>NUCLEOTIDE SEQUENCE</scope>
    <source>
        <strain evidence="3">MPI-CAGE-AT-0021</strain>
    </source>
</reference>